<evidence type="ECO:0000313" key="6">
    <source>
        <dbReference type="Proteomes" id="UP000019753"/>
    </source>
</evidence>
<dbReference type="GO" id="GO:0003677">
    <property type="term" value="F:DNA binding"/>
    <property type="evidence" value="ECO:0007669"/>
    <property type="project" value="UniProtKB-KW"/>
</dbReference>
<protein>
    <submittedName>
        <fullName evidence="5">Restriction endonuclease subunit S</fullName>
    </submittedName>
</protein>
<keyword evidence="2" id="KW-0680">Restriction system</keyword>
<organism evidence="5 6">
    <name type="scientific">Actinotalea ferrariae CF5-4</name>
    <dbReference type="NCBI Taxonomy" id="948458"/>
    <lineage>
        <taxon>Bacteria</taxon>
        <taxon>Bacillati</taxon>
        <taxon>Actinomycetota</taxon>
        <taxon>Actinomycetes</taxon>
        <taxon>Micrococcales</taxon>
        <taxon>Cellulomonadaceae</taxon>
        <taxon>Actinotalea</taxon>
    </lineage>
</organism>
<dbReference type="PANTHER" id="PTHR30408">
    <property type="entry name" value="TYPE-1 RESTRICTION ENZYME ECOKI SPECIFICITY PROTEIN"/>
    <property type="match status" value="1"/>
</dbReference>
<dbReference type="InterPro" id="IPR000055">
    <property type="entry name" value="Restrct_endonuc_typeI_TRD"/>
</dbReference>
<name>A0A021VNB5_9CELL</name>
<dbReference type="GO" id="GO:0004519">
    <property type="term" value="F:endonuclease activity"/>
    <property type="evidence" value="ECO:0007669"/>
    <property type="project" value="UniProtKB-KW"/>
</dbReference>
<comment type="similarity">
    <text evidence="1">Belongs to the type-I restriction system S methylase family.</text>
</comment>
<dbReference type="InterPro" id="IPR052021">
    <property type="entry name" value="Type-I_RS_S_subunit"/>
</dbReference>
<evidence type="ECO:0000256" key="2">
    <source>
        <dbReference type="ARBA" id="ARBA00022747"/>
    </source>
</evidence>
<sequence length="299" mass="31847">MLGQRLFALRGRVGVLDSGYLYYALQTERLQSQLIAHATGTTVHGIRQASLRQLELPAPAYTEQRAIAEVLGAFDDKIAANARMTRRLEALTLTLAADARPCTPLGEIATAMRRMVAPTSLSDDVVDLYSLPGFDAGQVAERVAPASIKSGKFAISSPAVLVSKLNPRIPRIWEVPVAGAAPALASTEFVVLHPLEATTAVLWALVAQPSFSESLEAKVAGTSGSHQRVKPDEVLATLIGDPASLSEGRRSEIDALRARTHAALSESVRLAATRDSLLPVLMSGALRVKDAEQLAENLT</sequence>
<dbReference type="PANTHER" id="PTHR30408:SF13">
    <property type="entry name" value="TYPE I RESTRICTION ENZYME HINDI SPECIFICITY SUBUNIT"/>
    <property type="match status" value="1"/>
</dbReference>
<accession>A0A021VNB5</accession>
<dbReference type="EMBL" id="AXCW01000189">
    <property type="protein sequence ID" value="EYR62684.1"/>
    <property type="molecule type" value="Genomic_DNA"/>
</dbReference>
<keyword evidence="6" id="KW-1185">Reference proteome</keyword>
<evidence type="ECO:0000256" key="3">
    <source>
        <dbReference type="ARBA" id="ARBA00023125"/>
    </source>
</evidence>
<feature type="domain" description="Type I restriction modification DNA specificity" evidence="4">
    <location>
        <begin position="20"/>
        <end position="89"/>
    </location>
</feature>
<keyword evidence="5" id="KW-0540">Nuclease</keyword>
<dbReference type="GO" id="GO:0009307">
    <property type="term" value="P:DNA restriction-modification system"/>
    <property type="evidence" value="ECO:0007669"/>
    <property type="project" value="UniProtKB-KW"/>
</dbReference>
<keyword evidence="3" id="KW-0238">DNA-binding</keyword>
<reference evidence="5 6" key="1">
    <citation type="submission" date="2014-01" db="EMBL/GenBank/DDBJ databases">
        <title>Actinotalea ferrariae CF5-4.</title>
        <authorList>
            <person name="Chen F."/>
            <person name="Li Y."/>
            <person name="Wang G."/>
        </authorList>
    </citation>
    <scope>NUCLEOTIDE SEQUENCE [LARGE SCALE GENOMIC DNA]</scope>
    <source>
        <strain evidence="5 6">CF5-4</strain>
    </source>
</reference>
<evidence type="ECO:0000256" key="1">
    <source>
        <dbReference type="ARBA" id="ARBA00010923"/>
    </source>
</evidence>
<dbReference type="Proteomes" id="UP000019753">
    <property type="component" value="Unassembled WGS sequence"/>
</dbReference>
<dbReference type="Gene3D" id="3.90.220.20">
    <property type="entry name" value="DNA methylase specificity domains"/>
    <property type="match status" value="2"/>
</dbReference>
<proteinExistence type="inferred from homology"/>
<keyword evidence="5" id="KW-0255">Endonuclease</keyword>
<dbReference type="InterPro" id="IPR044946">
    <property type="entry name" value="Restrct_endonuc_typeI_TRD_sf"/>
</dbReference>
<gene>
    <name evidence="5" type="ORF">N866_06250</name>
</gene>
<dbReference type="AlphaFoldDB" id="A0A021VNB5"/>
<evidence type="ECO:0000259" key="4">
    <source>
        <dbReference type="Pfam" id="PF01420"/>
    </source>
</evidence>
<evidence type="ECO:0000313" key="5">
    <source>
        <dbReference type="EMBL" id="EYR62684.1"/>
    </source>
</evidence>
<keyword evidence="5" id="KW-0378">Hydrolase</keyword>
<comment type="caution">
    <text evidence="5">The sequence shown here is derived from an EMBL/GenBank/DDBJ whole genome shotgun (WGS) entry which is preliminary data.</text>
</comment>
<dbReference type="CDD" id="cd16961">
    <property type="entry name" value="RMtype1_S_TRD-CR_like"/>
    <property type="match status" value="1"/>
</dbReference>
<dbReference type="Pfam" id="PF01420">
    <property type="entry name" value="Methylase_S"/>
    <property type="match status" value="1"/>
</dbReference>
<dbReference type="SUPFAM" id="SSF116734">
    <property type="entry name" value="DNA methylase specificity domain"/>
    <property type="match status" value="1"/>
</dbReference>